<name>W9YR69_9EURO</name>
<evidence type="ECO:0000256" key="3">
    <source>
        <dbReference type="SAM" id="SignalP"/>
    </source>
</evidence>
<dbReference type="GeneID" id="19169554"/>
<evidence type="ECO:0000256" key="2">
    <source>
        <dbReference type="SAM" id="Phobius"/>
    </source>
</evidence>
<evidence type="ECO:0008006" key="6">
    <source>
        <dbReference type="Google" id="ProtNLM"/>
    </source>
</evidence>
<keyword evidence="2" id="KW-0812">Transmembrane</keyword>
<keyword evidence="2" id="KW-1133">Transmembrane helix</keyword>
<feature type="chain" id="PRO_5004932950" description="GPI anchored protein" evidence="3">
    <location>
        <begin position="20"/>
        <end position="236"/>
    </location>
</feature>
<gene>
    <name evidence="4" type="ORF">A1O3_05441</name>
</gene>
<dbReference type="PANTHER" id="PTHR40640">
    <property type="entry name" value="ANCHORED GLYCOPROTEIN, PUTATIVE (AFU_ORTHOLOGUE AFUA_8G04860)-RELATED"/>
    <property type="match status" value="1"/>
</dbReference>
<evidence type="ECO:0000313" key="4">
    <source>
        <dbReference type="EMBL" id="EXJ84769.1"/>
    </source>
</evidence>
<feature type="signal peptide" evidence="3">
    <location>
        <begin position="1"/>
        <end position="19"/>
    </location>
</feature>
<evidence type="ECO:0000256" key="1">
    <source>
        <dbReference type="SAM" id="MobiDB-lite"/>
    </source>
</evidence>
<dbReference type="eggNOG" id="ENOG502SCCN">
    <property type="taxonomic scope" value="Eukaryota"/>
</dbReference>
<dbReference type="OrthoDB" id="4991875at2759"/>
<feature type="region of interest" description="Disordered" evidence="1">
    <location>
        <begin position="183"/>
        <end position="212"/>
    </location>
</feature>
<evidence type="ECO:0000313" key="5">
    <source>
        <dbReference type="Proteomes" id="UP000019478"/>
    </source>
</evidence>
<keyword evidence="5" id="KW-1185">Reference proteome</keyword>
<keyword evidence="2" id="KW-0472">Membrane</keyword>
<dbReference type="EMBL" id="AMGY01000004">
    <property type="protein sequence ID" value="EXJ84769.1"/>
    <property type="molecule type" value="Genomic_DNA"/>
</dbReference>
<dbReference type="HOGENOM" id="CLU_099918_0_0_1"/>
<dbReference type="RefSeq" id="XP_007733754.1">
    <property type="nucleotide sequence ID" value="XM_007735564.1"/>
</dbReference>
<keyword evidence="3" id="KW-0732">Signal</keyword>
<organism evidence="4 5">
    <name type="scientific">Capronia epimyces CBS 606.96</name>
    <dbReference type="NCBI Taxonomy" id="1182542"/>
    <lineage>
        <taxon>Eukaryota</taxon>
        <taxon>Fungi</taxon>
        <taxon>Dikarya</taxon>
        <taxon>Ascomycota</taxon>
        <taxon>Pezizomycotina</taxon>
        <taxon>Eurotiomycetes</taxon>
        <taxon>Chaetothyriomycetidae</taxon>
        <taxon>Chaetothyriales</taxon>
        <taxon>Herpotrichiellaceae</taxon>
        <taxon>Capronia</taxon>
    </lineage>
</organism>
<dbReference type="Proteomes" id="UP000019478">
    <property type="component" value="Unassembled WGS sequence"/>
</dbReference>
<sequence length="236" mass="22833">MAMMKKSMLALALAGIVAAQSSVVSVFFPDSDEQALVGSIIHSDASKTTLAVSCPSGEDQNSCGFADSITVTVGPSTFRAQESFESLTVELDCVITGTTAATCKETFVGPADLIDSDADGTSLVPASETAAAANTQITTTAITTTLASSDIAYIPVTITTGSGASGSGASSSASASASAASATGSSTATSTSGSSTSSGSATPSSNSNSGAGKTDARLLALGATGAGFIGLIIALL</sequence>
<proteinExistence type="predicted"/>
<reference evidence="4 5" key="1">
    <citation type="submission" date="2013-03" db="EMBL/GenBank/DDBJ databases">
        <title>The Genome Sequence of Capronia epimyces CBS 606.96.</title>
        <authorList>
            <consortium name="The Broad Institute Genomics Platform"/>
            <person name="Cuomo C."/>
            <person name="de Hoog S."/>
            <person name="Gorbushina A."/>
            <person name="Walker B."/>
            <person name="Young S.K."/>
            <person name="Zeng Q."/>
            <person name="Gargeya S."/>
            <person name="Fitzgerald M."/>
            <person name="Haas B."/>
            <person name="Abouelleil A."/>
            <person name="Allen A.W."/>
            <person name="Alvarado L."/>
            <person name="Arachchi H.M."/>
            <person name="Berlin A.M."/>
            <person name="Chapman S.B."/>
            <person name="Gainer-Dewar J."/>
            <person name="Goldberg J."/>
            <person name="Griggs A."/>
            <person name="Gujja S."/>
            <person name="Hansen M."/>
            <person name="Howarth C."/>
            <person name="Imamovic A."/>
            <person name="Ireland A."/>
            <person name="Larimer J."/>
            <person name="McCowan C."/>
            <person name="Murphy C."/>
            <person name="Pearson M."/>
            <person name="Poon T.W."/>
            <person name="Priest M."/>
            <person name="Roberts A."/>
            <person name="Saif S."/>
            <person name="Shea T."/>
            <person name="Sisk P."/>
            <person name="Sykes S."/>
            <person name="Wortman J."/>
            <person name="Nusbaum C."/>
            <person name="Birren B."/>
        </authorList>
    </citation>
    <scope>NUCLEOTIDE SEQUENCE [LARGE SCALE GENOMIC DNA]</scope>
    <source>
        <strain evidence="4 5">CBS 606.96</strain>
    </source>
</reference>
<protein>
    <recommendedName>
        <fullName evidence="6">GPI anchored protein</fullName>
    </recommendedName>
</protein>
<comment type="caution">
    <text evidence="4">The sequence shown here is derived from an EMBL/GenBank/DDBJ whole genome shotgun (WGS) entry which is preliminary data.</text>
</comment>
<accession>W9YR69</accession>
<feature type="transmembrane region" description="Helical" evidence="2">
    <location>
        <begin position="216"/>
        <end position="235"/>
    </location>
</feature>
<dbReference type="AlphaFoldDB" id="W9YR69"/>
<dbReference type="STRING" id="1182542.W9YR69"/>
<dbReference type="PANTHER" id="PTHR40640:SF1">
    <property type="entry name" value="ANCHORED GLYCOPROTEIN, PUTATIVE (AFU_ORTHOLOGUE AFUA_8G04860)-RELATED"/>
    <property type="match status" value="1"/>
</dbReference>